<evidence type="ECO:0000313" key="2">
    <source>
        <dbReference type="Proteomes" id="UP000076858"/>
    </source>
</evidence>
<protein>
    <submittedName>
        <fullName evidence="1">Uncharacterized protein</fullName>
    </submittedName>
</protein>
<name>A0A162RTB3_9CRUS</name>
<reference evidence="1 2" key="1">
    <citation type="submission" date="2016-03" db="EMBL/GenBank/DDBJ databases">
        <title>EvidentialGene: Evidence-directed Construction of Genes on Genomes.</title>
        <authorList>
            <person name="Gilbert D.G."/>
            <person name="Choi J.-H."/>
            <person name="Mockaitis K."/>
            <person name="Colbourne J."/>
            <person name="Pfrender M."/>
        </authorList>
    </citation>
    <scope>NUCLEOTIDE SEQUENCE [LARGE SCALE GENOMIC DNA]</scope>
    <source>
        <strain evidence="1 2">Xinb3</strain>
        <tissue evidence="1">Complete organism</tissue>
    </source>
</reference>
<dbReference type="AlphaFoldDB" id="A0A162RTB3"/>
<sequence length="62" mass="7153">MCHSKCTQKNTTWRIPFALQLRKKWAKICGAGPRNLEEVPKSVTHPTVVDTDRRAYKQEDAL</sequence>
<comment type="caution">
    <text evidence="1">The sequence shown here is derived from an EMBL/GenBank/DDBJ whole genome shotgun (WGS) entry which is preliminary data.</text>
</comment>
<dbReference type="Proteomes" id="UP000076858">
    <property type="component" value="Unassembled WGS sequence"/>
</dbReference>
<proteinExistence type="predicted"/>
<gene>
    <name evidence="1" type="ORF">APZ42_012451</name>
</gene>
<dbReference type="EMBL" id="LRGB01000115">
    <property type="protein sequence ID" value="KZS20765.1"/>
    <property type="molecule type" value="Genomic_DNA"/>
</dbReference>
<accession>A0A162RTB3</accession>
<organism evidence="1 2">
    <name type="scientific">Daphnia magna</name>
    <dbReference type="NCBI Taxonomy" id="35525"/>
    <lineage>
        <taxon>Eukaryota</taxon>
        <taxon>Metazoa</taxon>
        <taxon>Ecdysozoa</taxon>
        <taxon>Arthropoda</taxon>
        <taxon>Crustacea</taxon>
        <taxon>Branchiopoda</taxon>
        <taxon>Diplostraca</taxon>
        <taxon>Cladocera</taxon>
        <taxon>Anomopoda</taxon>
        <taxon>Daphniidae</taxon>
        <taxon>Daphnia</taxon>
    </lineage>
</organism>
<evidence type="ECO:0000313" key="1">
    <source>
        <dbReference type="EMBL" id="KZS20765.1"/>
    </source>
</evidence>
<keyword evidence="2" id="KW-1185">Reference proteome</keyword>